<dbReference type="SMART" id="SM00220">
    <property type="entry name" value="S_TKc"/>
    <property type="match status" value="1"/>
</dbReference>
<comment type="catalytic activity">
    <reaction evidence="8">
        <text>L-seryl-[protein] + ATP = O-phospho-L-seryl-[protein] + ADP + H(+)</text>
        <dbReference type="Rhea" id="RHEA:17989"/>
        <dbReference type="Rhea" id="RHEA-COMP:9863"/>
        <dbReference type="Rhea" id="RHEA-COMP:11604"/>
        <dbReference type="ChEBI" id="CHEBI:15378"/>
        <dbReference type="ChEBI" id="CHEBI:29999"/>
        <dbReference type="ChEBI" id="CHEBI:30616"/>
        <dbReference type="ChEBI" id="CHEBI:83421"/>
        <dbReference type="ChEBI" id="CHEBI:456216"/>
        <dbReference type="EC" id="2.7.11.22"/>
    </reaction>
</comment>
<reference evidence="11" key="1">
    <citation type="journal article" date="2020" name="bioRxiv">
        <title>Comparative genomics of Chlamydomonas.</title>
        <authorList>
            <person name="Craig R.J."/>
            <person name="Hasan A.R."/>
            <person name="Ness R.W."/>
            <person name="Keightley P.D."/>
        </authorList>
    </citation>
    <scope>NUCLEOTIDE SEQUENCE</scope>
    <source>
        <strain evidence="11">SAG 7.73</strain>
    </source>
</reference>
<name>A0A835W0Y9_CHLIN</name>
<protein>
    <recommendedName>
        <fullName evidence="1">cyclin-dependent kinase</fullName>
        <ecNumber evidence="1">2.7.11.22</ecNumber>
    </recommendedName>
</protein>
<feature type="region of interest" description="Disordered" evidence="9">
    <location>
        <begin position="192"/>
        <end position="215"/>
    </location>
</feature>
<dbReference type="InterPro" id="IPR011009">
    <property type="entry name" value="Kinase-like_dom_sf"/>
</dbReference>
<gene>
    <name evidence="11" type="ORF">HXX76_008761</name>
</gene>
<dbReference type="PROSITE" id="PS00108">
    <property type="entry name" value="PROTEIN_KINASE_ST"/>
    <property type="match status" value="1"/>
</dbReference>
<feature type="compositionally biased region" description="Low complexity" evidence="9">
    <location>
        <begin position="408"/>
        <end position="427"/>
    </location>
</feature>
<keyword evidence="2" id="KW-0723">Serine/threonine-protein kinase</keyword>
<dbReference type="Proteomes" id="UP000650467">
    <property type="component" value="Unassembled WGS sequence"/>
</dbReference>
<comment type="catalytic activity">
    <reaction evidence="7">
        <text>L-threonyl-[protein] + ATP = O-phospho-L-threonyl-[protein] + ADP + H(+)</text>
        <dbReference type="Rhea" id="RHEA:46608"/>
        <dbReference type="Rhea" id="RHEA-COMP:11060"/>
        <dbReference type="Rhea" id="RHEA-COMP:11605"/>
        <dbReference type="ChEBI" id="CHEBI:15378"/>
        <dbReference type="ChEBI" id="CHEBI:30013"/>
        <dbReference type="ChEBI" id="CHEBI:30616"/>
        <dbReference type="ChEBI" id="CHEBI:61977"/>
        <dbReference type="ChEBI" id="CHEBI:456216"/>
        <dbReference type="EC" id="2.7.11.22"/>
    </reaction>
</comment>
<comment type="caution">
    <text evidence="11">The sequence shown here is derived from an EMBL/GenBank/DDBJ whole genome shotgun (WGS) entry which is preliminary data.</text>
</comment>
<evidence type="ECO:0000256" key="5">
    <source>
        <dbReference type="ARBA" id="ARBA00022777"/>
    </source>
</evidence>
<evidence type="ECO:0000256" key="2">
    <source>
        <dbReference type="ARBA" id="ARBA00022527"/>
    </source>
</evidence>
<dbReference type="OrthoDB" id="550242at2759"/>
<dbReference type="InterPro" id="IPR000719">
    <property type="entry name" value="Prot_kinase_dom"/>
</dbReference>
<evidence type="ECO:0000313" key="11">
    <source>
        <dbReference type="EMBL" id="KAG2433034.1"/>
    </source>
</evidence>
<keyword evidence="5" id="KW-0418">Kinase</keyword>
<dbReference type="EC" id="2.7.11.22" evidence="1"/>
<keyword evidence="6" id="KW-0067">ATP-binding</keyword>
<evidence type="ECO:0000313" key="12">
    <source>
        <dbReference type="Proteomes" id="UP000650467"/>
    </source>
</evidence>
<keyword evidence="3" id="KW-0808">Transferase</keyword>
<feature type="compositionally biased region" description="Low complexity" evidence="9">
    <location>
        <begin position="491"/>
        <end position="508"/>
    </location>
</feature>
<dbReference type="Gene3D" id="3.30.200.20">
    <property type="entry name" value="Phosphorylase Kinase, domain 1"/>
    <property type="match status" value="1"/>
</dbReference>
<dbReference type="PROSITE" id="PS50011">
    <property type="entry name" value="PROTEIN_KINASE_DOM"/>
    <property type="match status" value="1"/>
</dbReference>
<feature type="region of interest" description="Disordered" evidence="9">
    <location>
        <begin position="567"/>
        <end position="589"/>
    </location>
</feature>
<dbReference type="SUPFAM" id="SSF56112">
    <property type="entry name" value="Protein kinase-like (PK-like)"/>
    <property type="match status" value="1"/>
</dbReference>
<evidence type="ECO:0000256" key="8">
    <source>
        <dbReference type="ARBA" id="ARBA00048367"/>
    </source>
</evidence>
<dbReference type="InterPro" id="IPR050117">
    <property type="entry name" value="MAPK"/>
</dbReference>
<feature type="region of interest" description="Disordered" evidence="9">
    <location>
        <begin position="365"/>
        <end position="455"/>
    </location>
</feature>
<evidence type="ECO:0000256" key="7">
    <source>
        <dbReference type="ARBA" id="ARBA00047811"/>
    </source>
</evidence>
<dbReference type="FunFam" id="3.30.200.20:FF:000049">
    <property type="entry name" value="cyclin-dependent kinase-like 1 isoform X1"/>
    <property type="match status" value="1"/>
</dbReference>
<dbReference type="Pfam" id="PF00069">
    <property type="entry name" value="Pkinase"/>
    <property type="match status" value="1"/>
</dbReference>
<feature type="region of interest" description="Disordered" evidence="9">
    <location>
        <begin position="953"/>
        <end position="975"/>
    </location>
</feature>
<dbReference type="InterPro" id="IPR008271">
    <property type="entry name" value="Ser/Thr_kinase_AS"/>
</dbReference>
<organism evidence="11 12">
    <name type="scientific">Chlamydomonas incerta</name>
    <dbReference type="NCBI Taxonomy" id="51695"/>
    <lineage>
        <taxon>Eukaryota</taxon>
        <taxon>Viridiplantae</taxon>
        <taxon>Chlorophyta</taxon>
        <taxon>core chlorophytes</taxon>
        <taxon>Chlorophyceae</taxon>
        <taxon>CS clade</taxon>
        <taxon>Chlamydomonadales</taxon>
        <taxon>Chlamydomonadaceae</taxon>
        <taxon>Chlamydomonas</taxon>
    </lineage>
</organism>
<feature type="region of interest" description="Disordered" evidence="9">
    <location>
        <begin position="1106"/>
        <end position="1132"/>
    </location>
</feature>
<evidence type="ECO:0000259" key="10">
    <source>
        <dbReference type="PROSITE" id="PS50011"/>
    </source>
</evidence>
<evidence type="ECO:0000256" key="4">
    <source>
        <dbReference type="ARBA" id="ARBA00022741"/>
    </source>
</evidence>
<accession>A0A835W0Y9</accession>
<sequence>MEQYEYLRTIAEGSYGDVHACLRKDTGELCAIKRLRDAHTDATVKRLALREAQICQALPPHINVTRLTDAFRGTSGRVYLVFELMERSLLQEMPDCPRGILPADMAKVVAWQLLRALEHCHHQGVVHRDVKPANVLIGLPPAQTLSPAAAATAVCPRQPCSSAPCGAGMVVKLCDFGLARYLPKGSGAGGTLPAGGVAAPGGQQQQQPDDREGRLGGLTDYVVTRWYRAPEVIISSEPYGTAVDIWSFGCTLAELMSGTPLFPGSSSTDQLWRIMRCCGALADRHAAYLQSYPRLAAFAETPPPGRTLAQRVPAACPQMLDLIGACLHMDPLKRPTATQLLQHPFFADVPRLLAADPELQQLLAAPQSKPPQPLVRRLHRSAAPATAADQLPKQEPRAAVDTDTQVSTAAAPRPVATATAAAAPAASERARGSNNSGAVGDQGTEGGVTDTAAPCQVRPRSALMATVAVDVEAMAVDAPDGNGGCCSRPQAADTAEGTSAGAGSMAAAWPPQPEGWRAAAGGAATLPHVFPVDLLASFLDLDVATRADRGVRKRLRDVGSEQLGVQPRPVAVEQRQRRQTSYPRLPPNVLRMSSMSTSADAQHQDAANEAAAAADAVAAAKGCRRAHAHGITRHGVLSESHNSAPVSDQGADYSKPPAAAVAGSTAALQSVPLPLVSPTLGAAAAASPLCSWSQLRQSATPAGAPHCAEAVRRPRRLADRRCPRATDGRAPLRSPARNVRRMLLTSAGQVAAADSDAYEAAAAAAAVHASRPGDTTELLLLGADRTRYSGGSSGGAYALSSAFTSHNSSATTSANGAAVASYRFPSVGQGQSGGSAPLPWHGRPGRALAASEFSSGLVPLYSSRDAATTHDVTAQPCSGDADGAGVTPQSGQSAQWPTLHAFVCAADANADASEAAAASAAGVYLGGDQVAAPSTAVVSSVVTAAAITEIAMPGEGFGNPQRRPASPALSPVHHGDDDIEVTVSVRMAAAVTAAVTGSSASSRGLTTGGSLAPCLAAAGSGAMAAVAAADHPSAAAAGGHACACGGAVAAVAASEPAAHAAGKLMATPAAAEDGHGCPADGAAARAAVDATPHSGGLLEFRSPFDGAAADASTPRAELEPRQPTTVATSSAVSTRLSRIARAGSPSGSGCSGSLLGASAHCRRGGVTRGPVAGIIDVNALLLATAGGNHTSNTSNTCSCATSAYTQGGNGASATPSTVAAGPARLAAITAVLVMWSAHGTWSPSHTLPGRTPPKKGPSRGG</sequence>
<feature type="region of interest" description="Disordered" evidence="9">
    <location>
        <begin position="1241"/>
        <end position="1261"/>
    </location>
</feature>
<evidence type="ECO:0000256" key="3">
    <source>
        <dbReference type="ARBA" id="ARBA00022679"/>
    </source>
</evidence>
<evidence type="ECO:0000256" key="9">
    <source>
        <dbReference type="SAM" id="MobiDB-lite"/>
    </source>
</evidence>
<feature type="region of interest" description="Disordered" evidence="9">
    <location>
        <begin position="872"/>
        <end position="892"/>
    </location>
</feature>
<dbReference type="AlphaFoldDB" id="A0A835W0Y9"/>
<dbReference type="Gene3D" id="1.10.510.10">
    <property type="entry name" value="Transferase(Phosphotransferase) domain 1"/>
    <property type="match status" value="1"/>
</dbReference>
<dbReference type="GO" id="GO:0005524">
    <property type="term" value="F:ATP binding"/>
    <property type="evidence" value="ECO:0007669"/>
    <property type="project" value="UniProtKB-KW"/>
</dbReference>
<evidence type="ECO:0000256" key="1">
    <source>
        <dbReference type="ARBA" id="ARBA00012425"/>
    </source>
</evidence>
<feature type="compositionally biased region" description="Low complexity" evidence="9">
    <location>
        <begin position="194"/>
        <end position="207"/>
    </location>
</feature>
<proteinExistence type="predicted"/>
<keyword evidence="4" id="KW-0547">Nucleotide-binding</keyword>
<dbReference type="PANTHER" id="PTHR24055">
    <property type="entry name" value="MITOGEN-ACTIVATED PROTEIN KINASE"/>
    <property type="match status" value="1"/>
</dbReference>
<dbReference type="GO" id="GO:0004693">
    <property type="term" value="F:cyclin-dependent protein serine/threonine kinase activity"/>
    <property type="evidence" value="ECO:0007669"/>
    <property type="project" value="UniProtKB-EC"/>
</dbReference>
<dbReference type="EMBL" id="JAEHOC010000020">
    <property type="protein sequence ID" value="KAG2433034.1"/>
    <property type="molecule type" value="Genomic_DNA"/>
</dbReference>
<evidence type="ECO:0000256" key="6">
    <source>
        <dbReference type="ARBA" id="ARBA00022840"/>
    </source>
</evidence>
<feature type="region of interest" description="Disordered" evidence="9">
    <location>
        <begin position="633"/>
        <end position="652"/>
    </location>
</feature>
<feature type="compositionally biased region" description="Basic residues" evidence="9">
    <location>
        <begin position="1252"/>
        <end position="1261"/>
    </location>
</feature>
<feature type="domain" description="Protein kinase" evidence="10">
    <location>
        <begin position="4"/>
        <end position="346"/>
    </location>
</feature>
<feature type="region of interest" description="Disordered" evidence="9">
    <location>
        <begin position="488"/>
        <end position="508"/>
    </location>
</feature>
<keyword evidence="12" id="KW-1185">Reference proteome</keyword>